<evidence type="ECO:0000313" key="3">
    <source>
        <dbReference type="Proteomes" id="UP000355922"/>
    </source>
</evidence>
<protein>
    <submittedName>
        <fullName evidence="2">Putative tail tubular protein A</fullName>
    </submittedName>
</protein>
<dbReference type="InterPro" id="IPR033767">
    <property type="entry name" value="Tail_Gp11"/>
</dbReference>
<organism evidence="2 3">
    <name type="scientific">Pectobacterium phage MA13</name>
    <dbReference type="NCBI Taxonomy" id="2662284"/>
    <lineage>
        <taxon>Viruses</taxon>
        <taxon>Duplodnaviria</taxon>
        <taxon>Heunggongvirae</taxon>
        <taxon>Uroviricota</taxon>
        <taxon>Caudoviricetes</taxon>
        <taxon>Autographivirales</taxon>
        <taxon>Autonotataviridae</taxon>
        <taxon>Melnykvirinae</taxon>
        <taxon>Daeravirus</taxon>
        <taxon>Daeravirus MA13</taxon>
    </lineage>
</organism>
<name>A0A5Q2F9R4_9CAUD</name>
<sequence length="201" mass="22634">MFTELDVVNACLATIGETPLVELDDDHPLVAPARQKIRQATVTVMHRPWWFNTDYVNLAVANDHFIYVPRDAVAVNIPGRSDLTQRGRRLYNRFNSSYEMESGVRAIVTRDLPFEDLPTPAQLHLMNEAVLGFQTDFDGDGTKLQKLNANLAKSYVSLNTEHIRQISLNGLESMFALVNKQRTSPTQRLMGHRSGSGIPVR</sequence>
<keyword evidence="3" id="KW-1185">Reference proteome</keyword>
<evidence type="ECO:0000313" key="2">
    <source>
        <dbReference type="EMBL" id="QGF20970.1"/>
    </source>
</evidence>
<dbReference type="EMBL" id="MN509793">
    <property type="protein sequence ID" value="QGF20970.1"/>
    <property type="molecule type" value="Genomic_DNA"/>
</dbReference>
<dbReference type="Proteomes" id="UP000355922">
    <property type="component" value="Segment"/>
</dbReference>
<gene>
    <name evidence="2" type="ORF">MA13_gp26</name>
</gene>
<proteinExistence type="predicted"/>
<evidence type="ECO:0000256" key="1">
    <source>
        <dbReference type="SAM" id="MobiDB-lite"/>
    </source>
</evidence>
<accession>A0A5Q2F9R4</accession>
<dbReference type="Pfam" id="PF17212">
    <property type="entry name" value="Tube"/>
    <property type="match status" value="1"/>
</dbReference>
<reference evidence="2 3" key="1">
    <citation type="submission" date="2019-09" db="EMBL/GenBank/DDBJ databases">
        <authorList>
            <person name="Zaczek-Moczydlowska M."/>
        </authorList>
    </citation>
    <scope>NUCLEOTIDE SEQUENCE [LARGE SCALE GENOMIC DNA]</scope>
</reference>
<feature type="region of interest" description="Disordered" evidence="1">
    <location>
        <begin position="182"/>
        <end position="201"/>
    </location>
</feature>